<dbReference type="PANTHER" id="PTHR43677">
    <property type="entry name" value="SHORT-CHAIN DEHYDROGENASE/REDUCTASE"/>
    <property type="match status" value="1"/>
</dbReference>
<dbReference type="AlphaFoldDB" id="A0A327M7I6"/>
<organism evidence="2 3">
    <name type="scientific">Roseicella frigidaeris</name>
    <dbReference type="NCBI Taxonomy" id="2230885"/>
    <lineage>
        <taxon>Bacteria</taxon>
        <taxon>Pseudomonadati</taxon>
        <taxon>Pseudomonadota</taxon>
        <taxon>Alphaproteobacteria</taxon>
        <taxon>Acetobacterales</taxon>
        <taxon>Roseomonadaceae</taxon>
        <taxon>Roseicella</taxon>
    </lineage>
</organism>
<accession>A0A327M7I6</accession>
<dbReference type="GO" id="GO:0016491">
    <property type="term" value="F:oxidoreductase activity"/>
    <property type="evidence" value="ECO:0007669"/>
    <property type="project" value="InterPro"/>
</dbReference>
<feature type="domain" description="Enoyl reductase (ER)" evidence="1">
    <location>
        <begin position="10"/>
        <end position="320"/>
    </location>
</feature>
<comment type="caution">
    <text evidence="2">The sequence shown here is derived from an EMBL/GenBank/DDBJ whole genome shotgun (WGS) entry which is preliminary data.</text>
</comment>
<dbReference type="InterPro" id="IPR036291">
    <property type="entry name" value="NAD(P)-bd_dom_sf"/>
</dbReference>
<proteinExistence type="predicted"/>
<sequence length="322" mass="32993">MRAVLCREFGPPSSLVLGEAPAPRPGPGEVLIRVEAAAANFPDTLIIQGRYQARPPFPFAPGGEVAGSVAALGPGVAGPAPGTRVLAMTGHGGFAELAVAPEGNVVALPDAIDATTGAALSYAYGTVLHALRDRARLRAGETVLVLGAGGGAGLAAVQVARLMGARVIAAASPAKHAACRAAGAEAVIDYTAEGWREALKPLAPEGVEVIFDTVGGPYAEPALRSIAWGGRYLVVGFAAGDIPRLPFNLALLKGCDILGVFYGNAVKRDPAANRALMAQLFDWIAAGALRPAIAETWPLERAPEALQALLERRVTGKIVLVV</sequence>
<dbReference type="OrthoDB" id="4190732at2"/>
<dbReference type="Pfam" id="PF13602">
    <property type="entry name" value="ADH_zinc_N_2"/>
    <property type="match status" value="1"/>
</dbReference>
<protein>
    <submittedName>
        <fullName evidence="2">NADPH:quinone oxidoreductase family protein</fullName>
    </submittedName>
</protein>
<dbReference type="PROSITE" id="PS01162">
    <property type="entry name" value="QOR_ZETA_CRYSTAL"/>
    <property type="match status" value="1"/>
</dbReference>
<dbReference type="GO" id="GO:0008270">
    <property type="term" value="F:zinc ion binding"/>
    <property type="evidence" value="ECO:0007669"/>
    <property type="project" value="InterPro"/>
</dbReference>
<dbReference type="EMBL" id="QLIX01000010">
    <property type="protein sequence ID" value="RAI58326.1"/>
    <property type="molecule type" value="Genomic_DNA"/>
</dbReference>
<dbReference type="Pfam" id="PF08240">
    <property type="entry name" value="ADH_N"/>
    <property type="match status" value="1"/>
</dbReference>
<dbReference type="RefSeq" id="WP_111470666.1">
    <property type="nucleotide sequence ID" value="NZ_QLIX01000010.1"/>
</dbReference>
<dbReference type="Gene3D" id="3.40.50.720">
    <property type="entry name" value="NAD(P)-binding Rossmann-like Domain"/>
    <property type="match status" value="1"/>
</dbReference>
<name>A0A327M7I6_9PROT</name>
<dbReference type="InterPro" id="IPR002364">
    <property type="entry name" value="Quin_OxRdtase/zeta-crystal_CS"/>
</dbReference>
<dbReference type="InterPro" id="IPR013154">
    <property type="entry name" value="ADH-like_N"/>
</dbReference>
<reference evidence="3" key="1">
    <citation type="submission" date="2018-06" db="EMBL/GenBank/DDBJ databases">
        <authorList>
            <person name="Khan S.A."/>
        </authorList>
    </citation>
    <scope>NUCLEOTIDE SEQUENCE [LARGE SCALE GENOMIC DNA]</scope>
    <source>
        <strain evidence="3">DB-1506</strain>
    </source>
</reference>
<evidence type="ECO:0000313" key="3">
    <source>
        <dbReference type="Proteomes" id="UP000249065"/>
    </source>
</evidence>
<dbReference type="SUPFAM" id="SSF50129">
    <property type="entry name" value="GroES-like"/>
    <property type="match status" value="1"/>
</dbReference>
<evidence type="ECO:0000313" key="2">
    <source>
        <dbReference type="EMBL" id="RAI58326.1"/>
    </source>
</evidence>
<dbReference type="InterPro" id="IPR011032">
    <property type="entry name" value="GroES-like_sf"/>
</dbReference>
<dbReference type="Gene3D" id="3.90.180.10">
    <property type="entry name" value="Medium-chain alcohol dehydrogenases, catalytic domain"/>
    <property type="match status" value="1"/>
</dbReference>
<dbReference type="PANTHER" id="PTHR43677:SF4">
    <property type="entry name" value="QUINONE OXIDOREDUCTASE-LIKE PROTEIN 2"/>
    <property type="match status" value="1"/>
</dbReference>
<dbReference type="SUPFAM" id="SSF51735">
    <property type="entry name" value="NAD(P)-binding Rossmann-fold domains"/>
    <property type="match status" value="1"/>
</dbReference>
<dbReference type="CDD" id="cd08241">
    <property type="entry name" value="QOR1"/>
    <property type="match status" value="1"/>
</dbReference>
<keyword evidence="3" id="KW-1185">Reference proteome</keyword>
<gene>
    <name evidence="2" type="ORF">DOO78_15050</name>
</gene>
<dbReference type="InterPro" id="IPR020843">
    <property type="entry name" value="ER"/>
</dbReference>
<dbReference type="InterPro" id="IPR051397">
    <property type="entry name" value="Zn-ADH-like_protein"/>
</dbReference>
<dbReference type="Proteomes" id="UP000249065">
    <property type="component" value="Unassembled WGS sequence"/>
</dbReference>
<dbReference type="SMART" id="SM00829">
    <property type="entry name" value="PKS_ER"/>
    <property type="match status" value="1"/>
</dbReference>
<evidence type="ECO:0000259" key="1">
    <source>
        <dbReference type="SMART" id="SM00829"/>
    </source>
</evidence>